<evidence type="ECO:0000313" key="1">
    <source>
        <dbReference type="EMBL" id="JAD43007.1"/>
    </source>
</evidence>
<reference evidence="1" key="2">
    <citation type="journal article" date="2015" name="Data Brief">
        <title>Shoot transcriptome of the giant reed, Arundo donax.</title>
        <authorList>
            <person name="Barrero R.A."/>
            <person name="Guerrero F.D."/>
            <person name="Moolhuijzen P."/>
            <person name="Goolsby J.A."/>
            <person name="Tidwell J."/>
            <person name="Bellgard S.E."/>
            <person name="Bellgard M.I."/>
        </authorList>
    </citation>
    <scope>NUCLEOTIDE SEQUENCE</scope>
    <source>
        <tissue evidence="1">Shoot tissue taken approximately 20 cm above the soil surface</tissue>
    </source>
</reference>
<sequence>MLALSEVATDKSRSNHYFSSGFPFRLRNSAKVFQHTIR</sequence>
<organism evidence="1">
    <name type="scientific">Arundo donax</name>
    <name type="common">Giant reed</name>
    <name type="synonym">Donax arundinaceus</name>
    <dbReference type="NCBI Taxonomy" id="35708"/>
    <lineage>
        <taxon>Eukaryota</taxon>
        <taxon>Viridiplantae</taxon>
        <taxon>Streptophyta</taxon>
        <taxon>Embryophyta</taxon>
        <taxon>Tracheophyta</taxon>
        <taxon>Spermatophyta</taxon>
        <taxon>Magnoliopsida</taxon>
        <taxon>Liliopsida</taxon>
        <taxon>Poales</taxon>
        <taxon>Poaceae</taxon>
        <taxon>PACMAD clade</taxon>
        <taxon>Arundinoideae</taxon>
        <taxon>Arundineae</taxon>
        <taxon>Arundo</taxon>
    </lineage>
</organism>
<reference evidence="1" key="1">
    <citation type="submission" date="2014-09" db="EMBL/GenBank/DDBJ databases">
        <authorList>
            <person name="Magalhaes I.L.F."/>
            <person name="Oliveira U."/>
            <person name="Santos F.R."/>
            <person name="Vidigal T.H.D.A."/>
            <person name="Brescovit A.D."/>
            <person name="Santos A.J."/>
        </authorList>
    </citation>
    <scope>NUCLEOTIDE SEQUENCE</scope>
    <source>
        <tissue evidence="1">Shoot tissue taken approximately 20 cm above the soil surface</tissue>
    </source>
</reference>
<protein>
    <submittedName>
        <fullName evidence="1">Uncharacterized protein</fullName>
    </submittedName>
</protein>
<proteinExistence type="predicted"/>
<dbReference type="AlphaFoldDB" id="A0A0A9A7I6"/>
<name>A0A0A9A7I6_ARUDO</name>
<dbReference type="EMBL" id="GBRH01254888">
    <property type="protein sequence ID" value="JAD43007.1"/>
    <property type="molecule type" value="Transcribed_RNA"/>
</dbReference>
<accession>A0A0A9A7I6</accession>